<protein>
    <submittedName>
        <fullName evidence="8">Alcohol dehydrogenase</fullName>
    </submittedName>
</protein>
<evidence type="ECO:0000256" key="4">
    <source>
        <dbReference type="ARBA" id="ARBA00023002"/>
    </source>
</evidence>
<dbReference type="GO" id="GO:0008270">
    <property type="term" value="F:zinc ion binding"/>
    <property type="evidence" value="ECO:0007669"/>
    <property type="project" value="InterPro"/>
</dbReference>
<dbReference type="GO" id="GO:0005829">
    <property type="term" value="C:cytosol"/>
    <property type="evidence" value="ECO:0007669"/>
    <property type="project" value="TreeGrafter"/>
</dbReference>
<comment type="similarity">
    <text evidence="6">Belongs to the zinc-containing alcohol dehydrogenase family.</text>
</comment>
<dbReference type="InterPro" id="IPR013154">
    <property type="entry name" value="ADH-like_N"/>
</dbReference>
<dbReference type="GO" id="GO:0051903">
    <property type="term" value="F:S-(hydroxymethyl)glutathione dehydrogenase [NAD(P)+] activity"/>
    <property type="evidence" value="ECO:0007669"/>
    <property type="project" value="TreeGrafter"/>
</dbReference>
<dbReference type="Proteomes" id="UP000265848">
    <property type="component" value="Unassembled WGS sequence"/>
</dbReference>
<comment type="cofactor">
    <cofactor evidence="1 6">
        <name>Zn(2+)</name>
        <dbReference type="ChEBI" id="CHEBI:29105"/>
    </cofactor>
</comment>
<dbReference type="FunFam" id="3.40.50.720:FF:000003">
    <property type="entry name" value="S-(hydroxymethyl)glutathione dehydrogenase"/>
    <property type="match status" value="1"/>
</dbReference>
<comment type="caution">
    <text evidence="8">The sequence shown here is derived from an EMBL/GenBank/DDBJ whole genome shotgun (WGS) entry which is preliminary data.</text>
</comment>
<accession>A0A399IZJ3</accession>
<evidence type="ECO:0000259" key="7">
    <source>
        <dbReference type="SMART" id="SM00829"/>
    </source>
</evidence>
<dbReference type="GO" id="GO:0046294">
    <property type="term" value="P:formaldehyde catabolic process"/>
    <property type="evidence" value="ECO:0007669"/>
    <property type="project" value="TreeGrafter"/>
</dbReference>
<evidence type="ECO:0000313" key="9">
    <source>
        <dbReference type="Proteomes" id="UP000265848"/>
    </source>
</evidence>
<dbReference type="RefSeq" id="WP_119399790.1">
    <property type="nucleotide sequence ID" value="NZ_QWJJ01000013.1"/>
</dbReference>
<keyword evidence="9" id="KW-1185">Reference proteome</keyword>
<dbReference type="PANTHER" id="PTHR43880">
    <property type="entry name" value="ALCOHOL DEHYDROGENASE"/>
    <property type="match status" value="1"/>
</dbReference>
<dbReference type="CDD" id="cd08279">
    <property type="entry name" value="Zn_ADH_class_III"/>
    <property type="match status" value="1"/>
</dbReference>
<dbReference type="Pfam" id="PF00107">
    <property type="entry name" value="ADH_zinc_N"/>
    <property type="match status" value="1"/>
</dbReference>
<dbReference type="InterPro" id="IPR013149">
    <property type="entry name" value="ADH-like_C"/>
</dbReference>
<evidence type="ECO:0000256" key="1">
    <source>
        <dbReference type="ARBA" id="ARBA00001947"/>
    </source>
</evidence>
<evidence type="ECO:0000256" key="5">
    <source>
        <dbReference type="ARBA" id="ARBA00023027"/>
    </source>
</evidence>
<dbReference type="InterPro" id="IPR002328">
    <property type="entry name" value="ADH_Zn_CS"/>
</dbReference>
<evidence type="ECO:0000256" key="3">
    <source>
        <dbReference type="ARBA" id="ARBA00022833"/>
    </source>
</evidence>
<organism evidence="8 9">
    <name type="scientific">Pseudooceanicola sediminis</name>
    <dbReference type="NCBI Taxonomy" id="2211117"/>
    <lineage>
        <taxon>Bacteria</taxon>
        <taxon>Pseudomonadati</taxon>
        <taxon>Pseudomonadota</taxon>
        <taxon>Alphaproteobacteria</taxon>
        <taxon>Rhodobacterales</taxon>
        <taxon>Paracoccaceae</taxon>
        <taxon>Pseudooceanicola</taxon>
    </lineage>
</organism>
<dbReference type="InterPro" id="IPR020843">
    <property type="entry name" value="ER"/>
</dbReference>
<keyword evidence="2 6" id="KW-0479">Metal-binding</keyword>
<dbReference type="OrthoDB" id="9770544at2"/>
<evidence type="ECO:0000256" key="2">
    <source>
        <dbReference type="ARBA" id="ARBA00022723"/>
    </source>
</evidence>
<evidence type="ECO:0000313" key="8">
    <source>
        <dbReference type="EMBL" id="RII37867.1"/>
    </source>
</evidence>
<dbReference type="InterPro" id="IPR036291">
    <property type="entry name" value="NAD(P)-bd_dom_sf"/>
</dbReference>
<dbReference type="Gene3D" id="3.90.180.10">
    <property type="entry name" value="Medium-chain alcohol dehydrogenases, catalytic domain"/>
    <property type="match status" value="1"/>
</dbReference>
<dbReference type="EMBL" id="QWJJ01000013">
    <property type="protein sequence ID" value="RII37867.1"/>
    <property type="molecule type" value="Genomic_DNA"/>
</dbReference>
<proteinExistence type="inferred from homology"/>
<feature type="domain" description="Enoyl reductase (ER)" evidence="7">
    <location>
        <begin position="14"/>
        <end position="359"/>
    </location>
</feature>
<dbReference type="InterPro" id="IPR011032">
    <property type="entry name" value="GroES-like_sf"/>
</dbReference>
<gene>
    <name evidence="8" type="ORF">DL237_14415</name>
</gene>
<keyword evidence="3 6" id="KW-0862">Zinc</keyword>
<dbReference type="PROSITE" id="PS00059">
    <property type="entry name" value="ADH_ZINC"/>
    <property type="match status" value="1"/>
</dbReference>
<dbReference type="SUPFAM" id="SSF50129">
    <property type="entry name" value="GroES-like"/>
    <property type="match status" value="1"/>
</dbReference>
<name>A0A399IZJ3_9RHOB</name>
<dbReference type="Pfam" id="PF08240">
    <property type="entry name" value="ADH_N"/>
    <property type="match status" value="1"/>
</dbReference>
<dbReference type="Gene3D" id="3.40.50.720">
    <property type="entry name" value="NAD(P)-binding Rossmann-like Domain"/>
    <property type="match status" value="1"/>
</dbReference>
<dbReference type="AlphaFoldDB" id="A0A399IZJ3"/>
<sequence length="362" mass="38048">MKALILNETGHAQELIDDLDVDLPQEHEVLVRTCACGLCHSDLHFRQGKWSSFPLPLVLGHECSGVVEKVGSQVSYLSPGDHVVGCLTPFCGECENCLKGRPNICIGGGLQRSEGARPRLSRKGKPVSQFVNLSGFSEMMLVHERALVRIDRDIPMDVAAIMGCAITTGMGAVFNTAQVRPGETVAVIGCGGIGLSAIQAARITGAGRIIAVDRSPAKAEAALGYGATDAILADGTEVAAIVEMTKGGVDHAFEAVGLAATAEAAFNVTKAGGVATIVGLLPQGVKVSVDSTMLTFDRRVQGSSMGSNRFRIDIPRYMKMYEAGVLKVDEMISAHIGLAEVDDALVALDHSDGITRSVAMFS</sequence>
<evidence type="ECO:0000256" key="6">
    <source>
        <dbReference type="RuleBase" id="RU361277"/>
    </source>
</evidence>
<keyword evidence="4" id="KW-0560">Oxidoreductase</keyword>
<reference evidence="8 9" key="1">
    <citation type="submission" date="2018-08" db="EMBL/GenBank/DDBJ databases">
        <title>Pseudooceanicola sediminis CY03 in the family Rhodobacteracea.</title>
        <authorList>
            <person name="Zhang Y.-J."/>
        </authorList>
    </citation>
    <scope>NUCLEOTIDE SEQUENCE [LARGE SCALE GENOMIC DNA]</scope>
    <source>
        <strain evidence="8 9">CY03</strain>
    </source>
</reference>
<keyword evidence="5" id="KW-0520">NAD</keyword>
<dbReference type="SMART" id="SM00829">
    <property type="entry name" value="PKS_ER"/>
    <property type="match status" value="1"/>
</dbReference>
<dbReference type="SUPFAM" id="SSF51735">
    <property type="entry name" value="NAD(P)-binding Rossmann-fold domains"/>
    <property type="match status" value="1"/>
</dbReference>
<dbReference type="PANTHER" id="PTHR43880:SF12">
    <property type="entry name" value="ALCOHOL DEHYDROGENASE CLASS-3"/>
    <property type="match status" value="1"/>
</dbReference>